<accession>A0A7H1MY03</accession>
<organism evidence="2 3">
    <name type="scientific">Defluviicoccus vanus</name>
    <dbReference type="NCBI Taxonomy" id="111831"/>
    <lineage>
        <taxon>Bacteria</taxon>
        <taxon>Pseudomonadati</taxon>
        <taxon>Pseudomonadota</taxon>
        <taxon>Alphaproteobacteria</taxon>
        <taxon>Rhodospirillales</taxon>
        <taxon>Rhodospirillaceae</taxon>
        <taxon>Defluviicoccus</taxon>
    </lineage>
</organism>
<dbReference type="AlphaFoldDB" id="A0A7H1MY03"/>
<feature type="region of interest" description="Disordered" evidence="1">
    <location>
        <begin position="84"/>
        <end position="125"/>
    </location>
</feature>
<dbReference type="EMBL" id="CP053923">
    <property type="protein sequence ID" value="QNT68339.1"/>
    <property type="molecule type" value="Genomic_DNA"/>
</dbReference>
<protein>
    <submittedName>
        <fullName evidence="2">DUF2076 family protein</fullName>
    </submittedName>
</protein>
<evidence type="ECO:0000313" key="3">
    <source>
        <dbReference type="Proteomes" id="UP000516369"/>
    </source>
</evidence>
<reference evidence="2 3" key="1">
    <citation type="submission" date="2020-05" db="EMBL/GenBank/DDBJ databases">
        <title>Complete closed genome sequence of Defluviicoccus vanus.</title>
        <authorList>
            <person name="Bessarab I."/>
            <person name="Arumugam K."/>
            <person name="Maszenan A.M."/>
            <person name="Seviour R.J."/>
            <person name="Williams R.B."/>
        </authorList>
    </citation>
    <scope>NUCLEOTIDE SEQUENCE [LARGE SCALE GENOMIC DNA]</scope>
    <source>
        <strain evidence="2 3">Ben 114</strain>
    </source>
</reference>
<feature type="compositionally biased region" description="Acidic residues" evidence="1">
    <location>
        <begin position="109"/>
        <end position="125"/>
    </location>
</feature>
<sequence>MEPGDTQHQPRRCTVAAAAVCRFIGGGFLRGALQTATGVAGGALLFEGISSLFRMGGGGWGHGLMPGSFLGGGAPTLVEETVINDYGSQAPFEPTPTADNAPSLSTDDLQADDLDGLSGDDSDMV</sequence>
<proteinExistence type="predicted"/>
<name>A0A7H1MY03_9PROT</name>
<dbReference type="InterPro" id="IPR018648">
    <property type="entry name" value="DUF2076"/>
</dbReference>
<evidence type="ECO:0000313" key="2">
    <source>
        <dbReference type="EMBL" id="QNT68339.1"/>
    </source>
</evidence>
<dbReference type="KEGG" id="dvn:HQ394_01900"/>
<gene>
    <name evidence="2" type="ORF">HQ394_01900</name>
</gene>
<evidence type="ECO:0000256" key="1">
    <source>
        <dbReference type="SAM" id="MobiDB-lite"/>
    </source>
</evidence>
<dbReference type="Proteomes" id="UP000516369">
    <property type="component" value="Chromosome"/>
</dbReference>
<dbReference type="Pfam" id="PF09849">
    <property type="entry name" value="DUF2076"/>
    <property type="match status" value="1"/>
</dbReference>
<keyword evidence="3" id="KW-1185">Reference proteome</keyword>